<comment type="cofactor">
    <cofactor evidence="1">
        <name>pyrroloquinoline quinone</name>
        <dbReference type="ChEBI" id="CHEBI:58442"/>
    </cofactor>
</comment>
<dbReference type="InterPro" id="IPR002372">
    <property type="entry name" value="PQQ_rpt_dom"/>
</dbReference>
<dbReference type="InterPro" id="IPR011047">
    <property type="entry name" value="Quinoprotein_ADH-like_sf"/>
</dbReference>
<feature type="domain" description="Pyrrolo-quinoline quinone repeat" evidence="4">
    <location>
        <begin position="33"/>
        <end position="315"/>
    </location>
</feature>
<dbReference type="EMBL" id="UINC01095000">
    <property type="protein sequence ID" value="SVC50721.1"/>
    <property type="molecule type" value="Genomic_DNA"/>
</dbReference>
<dbReference type="PANTHER" id="PTHR32303:SF10">
    <property type="entry name" value="OUTER MEMBRANE PROTEIN ASSEMBLY FACTOR BAMB"/>
    <property type="match status" value="1"/>
</dbReference>
<name>A0A382MTP7_9ZZZZ</name>
<dbReference type="Gene3D" id="2.140.10.10">
    <property type="entry name" value="Quinoprotein alcohol dehydrogenase-like superfamily"/>
    <property type="match status" value="1"/>
</dbReference>
<dbReference type="Pfam" id="PF01011">
    <property type="entry name" value="PQQ"/>
    <property type="match status" value="1"/>
</dbReference>
<proteinExistence type="inferred from homology"/>
<dbReference type="InterPro" id="IPR018391">
    <property type="entry name" value="PQQ_b-propeller_rpt"/>
</dbReference>
<evidence type="ECO:0000313" key="5">
    <source>
        <dbReference type="EMBL" id="SVC50721.1"/>
    </source>
</evidence>
<protein>
    <recommendedName>
        <fullName evidence="4">Pyrrolo-quinoline quinone repeat domain-containing protein</fullName>
    </recommendedName>
</protein>
<evidence type="ECO:0000256" key="2">
    <source>
        <dbReference type="ARBA" id="ARBA00008156"/>
    </source>
</evidence>
<dbReference type="AlphaFoldDB" id="A0A382MTP7"/>
<evidence type="ECO:0000256" key="3">
    <source>
        <dbReference type="ARBA" id="ARBA00023002"/>
    </source>
</evidence>
<evidence type="ECO:0000256" key="1">
    <source>
        <dbReference type="ARBA" id="ARBA00001931"/>
    </source>
</evidence>
<feature type="non-terminal residue" evidence="5">
    <location>
        <position position="315"/>
    </location>
</feature>
<gene>
    <name evidence="5" type="ORF">METZ01_LOCUS303575</name>
</gene>
<sequence length="315" mass="34553">MSQYLAKCAFAVVFALTLVIGHSSAVVAQNVDWQLHNLDLHGSRYADIDQITPENAHQLTPRWLFQHGVIDGVSNQTTPVIVDGIMYVTDSRGSVYAVDAYDGHHLWTYDVTELLGGGRREGYVFRHRGVTYENGVVYSAAGSFMFALDAKTGEPIETFGDSGQASVILDVLRLDYPEVETAISMGYWFTAAPQIHDGVLYVGSTRSESNIPGGHVLAVDATTGEVLWHFNTVPQDESDQGWDIAGPTWVGGEREGGGIWETPSIDPELGMMYIAVGNPFGPSDLRDGLNLFTDSVVALDLENGQLQWYYQLVHH</sequence>
<organism evidence="5">
    <name type="scientific">marine metagenome</name>
    <dbReference type="NCBI Taxonomy" id="408172"/>
    <lineage>
        <taxon>unclassified sequences</taxon>
        <taxon>metagenomes</taxon>
        <taxon>ecological metagenomes</taxon>
    </lineage>
</organism>
<keyword evidence="3" id="KW-0560">Oxidoreductase</keyword>
<accession>A0A382MTP7</accession>
<dbReference type="SMART" id="SM00564">
    <property type="entry name" value="PQQ"/>
    <property type="match status" value="4"/>
</dbReference>
<dbReference type="SUPFAM" id="SSF50998">
    <property type="entry name" value="Quinoprotein alcohol dehydrogenase-like"/>
    <property type="match status" value="1"/>
</dbReference>
<dbReference type="PANTHER" id="PTHR32303">
    <property type="entry name" value="QUINOPROTEIN ALCOHOL DEHYDROGENASE (CYTOCHROME C)"/>
    <property type="match status" value="1"/>
</dbReference>
<dbReference type="GO" id="GO:0016491">
    <property type="term" value="F:oxidoreductase activity"/>
    <property type="evidence" value="ECO:0007669"/>
    <property type="project" value="UniProtKB-KW"/>
</dbReference>
<comment type="similarity">
    <text evidence="2">Belongs to the bacterial PQQ dehydrogenase family.</text>
</comment>
<reference evidence="5" key="1">
    <citation type="submission" date="2018-05" db="EMBL/GenBank/DDBJ databases">
        <authorList>
            <person name="Lanie J.A."/>
            <person name="Ng W.-L."/>
            <person name="Kazmierczak K.M."/>
            <person name="Andrzejewski T.M."/>
            <person name="Davidsen T.M."/>
            <person name="Wayne K.J."/>
            <person name="Tettelin H."/>
            <person name="Glass J.I."/>
            <person name="Rusch D."/>
            <person name="Podicherti R."/>
            <person name="Tsui H.-C.T."/>
            <person name="Winkler M.E."/>
        </authorList>
    </citation>
    <scope>NUCLEOTIDE SEQUENCE</scope>
</reference>
<evidence type="ECO:0000259" key="4">
    <source>
        <dbReference type="Pfam" id="PF01011"/>
    </source>
</evidence>